<feature type="transmembrane region" description="Helical" evidence="14">
    <location>
        <begin position="337"/>
        <end position="357"/>
    </location>
</feature>
<evidence type="ECO:0000313" key="17">
    <source>
        <dbReference type="Proteomes" id="UP001201812"/>
    </source>
</evidence>
<keyword evidence="12 14" id="KW-0472">Membrane</keyword>
<sequence>METVDETTANLTEHASSAEEISSDAGSAGQDTVREHSSLRQRLAANIMNSARADSQKHLDDDSHNDQDICRVCRLSGEESTLYHPCLCTGSIKYVHQDCLMQWLKYSKKEVCELCNHKFSFRPVYREDMPERLPLYDLVKGVFVIAVRFLRLFFTYCLVAVCWLGVVPLMASRIYRMVFSGLISSFFTFKFFNMFSSENMAVDIVRGSLIVAIFLATFISLVWLREQIMIGGTPDFLHLPPPQAARPAANQPNANVNNMERVGRADVNNNGGRELGEEQNVHQPMEQENGENVEPVLLQPDGPVAALVEDLALDQPNVIQNNNELAIDAIAVDQQHVFWIISLNIVFSVVFLYWPAQTGAFIFSLLGYPGKLPYFELPVHILMGYLVVVVHSLLIHTVAKWLRIKTLYTMSAMVYLMMKVFLLIIIEVILFPLACGWWLDICSLPVTGATLESRIKNFQSYPSSSVFLHWLVGMIYVFYSASFILILRELLRPGVLWFIRNLNDPEFNPVQEMIQQPFTRHLRRLISSTTLFFSFILLVVYFPLRLIRAIFPSTLPYIFTATVDAPLGEFTFELIVLQIVMPTVLEYSKAYSILKRVVRLWCRIVGGWLKLESYLLPARVKNNDDNQNAEDAENAAPAAEVREPQANDGEVQHHNLGAEEMNEIEGLVEVNNILELDDNGDEEAPPAPAAPVAQRQQMENNHLAARHQALLMMRGPANYEEYDRPDHFPLRICGLLMCLALTAILISFMFFLIPVKLGRALLSYLSVGGGTAVQSDLYTISAGLYFCWMTANIWMVTREWFQKGWDYVKKVFHSTAWLALRLYIGTVPLLGLIPFMLGSYFQLLVVGPLRVSIYQTPLFFPLKEWAMGVVHFKIFCASVLMGPDWWMKSVFEQVYADGIRGFRLKHLLLQLVLPIVNILSFQIAFPYVLAKIVMLFLNLSREEQVILTRYAYPTTLLTVTAAMFLFWQWSKLKSLAQKIRNDKYLIGTQLVNFYRDVNNAVNGVSAPSTSQNVN</sequence>
<evidence type="ECO:0000256" key="10">
    <source>
        <dbReference type="ARBA" id="ARBA00022833"/>
    </source>
</evidence>
<feature type="transmembrane region" description="Helical" evidence="14">
    <location>
        <begin position="420"/>
        <end position="439"/>
    </location>
</feature>
<feature type="transmembrane region" description="Helical" evidence="14">
    <location>
        <begin position="467"/>
        <end position="487"/>
    </location>
</feature>
<keyword evidence="7" id="KW-0479">Metal-binding</keyword>
<evidence type="ECO:0000256" key="4">
    <source>
        <dbReference type="ARBA" id="ARBA00012483"/>
    </source>
</evidence>
<evidence type="ECO:0000259" key="15">
    <source>
        <dbReference type="PROSITE" id="PS51292"/>
    </source>
</evidence>
<comment type="subcellular location">
    <subcellularLocation>
        <location evidence="2">Membrane</location>
        <topology evidence="2">Multi-pass membrane protein</topology>
    </subcellularLocation>
</comment>
<feature type="compositionally biased region" description="Polar residues" evidence="13">
    <location>
        <begin position="1"/>
        <end position="15"/>
    </location>
</feature>
<keyword evidence="6 14" id="KW-0812">Transmembrane</keyword>
<protein>
    <recommendedName>
        <fullName evidence="4">RING-type E3 ubiquitin transferase</fullName>
        <ecNumber evidence="4">2.3.2.27</ecNumber>
    </recommendedName>
</protein>
<organism evidence="16 17">
    <name type="scientific">Ditylenchus destructor</name>
    <dbReference type="NCBI Taxonomy" id="166010"/>
    <lineage>
        <taxon>Eukaryota</taxon>
        <taxon>Metazoa</taxon>
        <taxon>Ecdysozoa</taxon>
        <taxon>Nematoda</taxon>
        <taxon>Chromadorea</taxon>
        <taxon>Rhabditida</taxon>
        <taxon>Tylenchina</taxon>
        <taxon>Tylenchomorpha</taxon>
        <taxon>Sphaerularioidea</taxon>
        <taxon>Anguinidae</taxon>
        <taxon>Anguininae</taxon>
        <taxon>Ditylenchus</taxon>
    </lineage>
</organism>
<dbReference type="GO" id="GO:0005789">
    <property type="term" value="C:endoplasmic reticulum membrane"/>
    <property type="evidence" value="ECO:0007669"/>
    <property type="project" value="TreeGrafter"/>
</dbReference>
<feature type="transmembrane region" description="Helical" evidence="14">
    <location>
        <begin position="567"/>
        <end position="587"/>
    </location>
</feature>
<feature type="transmembrane region" description="Helical" evidence="14">
    <location>
        <begin position="732"/>
        <end position="757"/>
    </location>
</feature>
<evidence type="ECO:0000256" key="12">
    <source>
        <dbReference type="ARBA" id="ARBA00023136"/>
    </source>
</evidence>
<evidence type="ECO:0000313" key="16">
    <source>
        <dbReference type="EMBL" id="KAI1713560.1"/>
    </source>
</evidence>
<dbReference type="EMBL" id="JAKKPZ010000015">
    <property type="protein sequence ID" value="KAI1713560.1"/>
    <property type="molecule type" value="Genomic_DNA"/>
</dbReference>
<comment type="caution">
    <text evidence="16">The sequence shown here is derived from an EMBL/GenBank/DDBJ whole genome shotgun (WGS) entry which is preliminary data.</text>
</comment>
<feature type="domain" description="RING-CH-type" evidence="15">
    <location>
        <begin position="62"/>
        <end position="122"/>
    </location>
</feature>
<evidence type="ECO:0000256" key="14">
    <source>
        <dbReference type="SAM" id="Phobius"/>
    </source>
</evidence>
<dbReference type="PROSITE" id="PS51292">
    <property type="entry name" value="ZF_RING_CH"/>
    <property type="match status" value="1"/>
</dbReference>
<feature type="transmembrane region" description="Helical" evidence="14">
    <location>
        <begin position="950"/>
        <end position="970"/>
    </location>
</feature>
<dbReference type="CDD" id="cd16702">
    <property type="entry name" value="RING_CH-C4HC3_MARCH6"/>
    <property type="match status" value="1"/>
</dbReference>
<keyword evidence="8" id="KW-0863">Zinc-finger</keyword>
<feature type="transmembrane region" description="Helical" evidence="14">
    <location>
        <begin position="865"/>
        <end position="886"/>
    </location>
</feature>
<dbReference type="Pfam" id="PF23113">
    <property type="entry name" value="MARCHF6_C"/>
    <property type="match status" value="1"/>
</dbReference>
<reference evidence="16" key="1">
    <citation type="submission" date="2022-01" db="EMBL/GenBank/DDBJ databases">
        <title>Genome Sequence Resource for Two Populations of Ditylenchus destructor, the Migratory Endoparasitic Phytonematode.</title>
        <authorList>
            <person name="Zhang H."/>
            <person name="Lin R."/>
            <person name="Xie B."/>
        </authorList>
    </citation>
    <scope>NUCLEOTIDE SEQUENCE</scope>
    <source>
        <strain evidence="16">BazhouSP</strain>
    </source>
</reference>
<keyword evidence="10" id="KW-0862">Zinc</keyword>
<feature type="transmembrane region" description="Helical" evidence="14">
    <location>
        <begin position="377"/>
        <end position="399"/>
    </location>
</feature>
<feature type="transmembrane region" description="Helical" evidence="14">
    <location>
        <begin position="142"/>
        <end position="167"/>
    </location>
</feature>
<evidence type="ECO:0000256" key="6">
    <source>
        <dbReference type="ARBA" id="ARBA00022692"/>
    </source>
</evidence>
<dbReference type="SUPFAM" id="SSF57850">
    <property type="entry name" value="RING/U-box"/>
    <property type="match status" value="1"/>
</dbReference>
<comment type="catalytic activity">
    <reaction evidence="1">
        <text>S-ubiquitinyl-[E2 ubiquitin-conjugating enzyme]-L-cysteine + [acceptor protein]-L-lysine = [E2 ubiquitin-conjugating enzyme]-L-cysteine + N(6)-ubiquitinyl-[acceptor protein]-L-lysine.</text>
        <dbReference type="EC" id="2.3.2.27"/>
    </reaction>
</comment>
<dbReference type="PANTHER" id="PTHR13145:SF0">
    <property type="entry name" value="E3 UBIQUITIN-PROTEIN LIGASE MARCHF6"/>
    <property type="match status" value="1"/>
</dbReference>
<dbReference type="GO" id="GO:0061630">
    <property type="term" value="F:ubiquitin protein ligase activity"/>
    <property type="evidence" value="ECO:0007669"/>
    <property type="project" value="UniProtKB-EC"/>
</dbReference>
<evidence type="ECO:0000256" key="8">
    <source>
        <dbReference type="ARBA" id="ARBA00022771"/>
    </source>
</evidence>
<feature type="transmembrane region" description="Helical" evidence="14">
    <location>
        <begin position="907"/>
        <end position="930"/>
    </location>
</feature>
<evidence type="ECO:0000256" key="7">
    <source>
        <dbReference type="ARBA" id="ARBA00022723"/>
    </source>
</evidence>
<keyword evidence="5" id="KW-0808">Transferase</keyword>
<keyword evidence="9" id="KW-0833">Ubl conjugation pathway</keyword>
<dbReference type="GO" id="GO:0036503">
    <property type="term" value="P:ERAD pathway"/>
    <property type="evidence" value="ECO:0007669"/>
    <property type="project" value="TreeGrafter"/>
</dbReference>
<feature type="region of interest" description="Disordered" evidence="13">
    <location>
        <begin position="1"/>
        <end position="36"/>
    </location>
</feature>
<dbReference type="PANTHER" id="PTHR13145">
    <property type="entry name" value="SSM4 PROTEIN"/>
    <property type="match status" value="1"/>
</dbReference>
<accession>A0AAD4N0M4</accession>
<feature type="transmembrane region" description="Helical" evidence="14">
    <location>
        <begin position="818"/>
        <end position="845"/>
    </location>
</feature>
<dbReference type="Proteomes" id="UP001201812">
    <property type="component" value="Unassembled WGS sequence"/>
</dbReference>
<dbReference type="InterPro" id="IPR013083">
    <property type="entry name" value="Znf_RING/FYVE/PHD"/>
</dbReference>
<dbReference type="InterPro" id="IPR011016">
    <property type="entry name" value="Znf_RING-CH"/>
</dbReference>
<dbReference type="GO" id="GO:0008270">
    <property type="term" value="F:zinc ion binding"/>
    <property type="evidence" value="ECO:0007669"/>
    <property type="project" value="UniProtKB-KW"/>
</dbReference>
<proteinExistence type="predicted"/>
<evidence type="ECO:0000256" key="1">
    <source>
        <dbReference type="ARBA" id="ARBA00000900"/>
    </source>
</evidence>
<evidence type="ECO:0000256" key="11">
    <source>
        <dbReference type="ARBA" id="ARBA00022989"/>
    </source>
</evidence>
<dbReference type="Gene3D" id="3.30.40.10">
    <property type="entry name" value="Zinc/RING finger domain, C3HC4 (zinc finger)"/>
    <property type="match status" value="1"/>
</dbReference>
<dbReference type="FunFam" id="3.30.40.10:FF:000287">
    <property type="entry name" value="RING finger membrane protein"/>
    <property type="match status" value="1"/>
</dbReference>
<dbReference type="EC" id="2.3.2.27" evidence="4"/>
<evidence type="ECO:0000256" key="3">
    <source>
        <dbReference type="ARBA" id="ARBA00004906"/>
    </source>
</evidence>
<keyword evidence="11 14" id="KW-1133">Transmembrane helix</keyword>
<gene>
    <name evidence="16" type="ORF">DdX_09078</name>
</gene>
<name>A0AAD4N0M4_9BILA</name>
<dbReference type="SMART" id="SM00744">
    <property type="entry name" value="RINGv"/>
    <property type="match status" value="1"/>
</dbReference>
<evidence type="ECO:0000256" key="9">
    <source>
        <dbReference type="ARBA" id="ARBA00022786"/>
    </source>
</evidence>
<comment type="pathway">
    <text evidence="3">Protein modification; protein ubiquitination.</text>
</comment>
<dbReference type="Pfam" id="PF12906">
    <property type="entry name" value="RINGv"/>
    <property type="match status" value="1"/>
</dbReference>
<evidence type="ECO:0000256" key="5">
    <source>
        <dbReference type="ARBA" id="ARBA00022679"/>
    </source>
</evidence>
<feature type="transmembrane region" description="Helical" evidence="14">
    <location>
        <begin position="525"/>
        <end position="547"/>
    </location>
</feature>
<dbReference type="AlphaFoldDB" id="A0AAD4N0M4"/>
<dbReference type="InterPro" id="IPR056521">
    <property type="entry name" value="MARCHF6-like_C"/>
</dbReference>
<keyword evidence="17" id="KW-1185">Reference proteome</keyword>
<feature type="transmembrane region" description="Helical" evidence="14">
    <location>
        <begin position="204"/>
        <end position="224"/>
    </location>
</feature>
<evidence type="ECO:0000256" key="13">
    <source>
        <dbReference type="SAM" id="MobiDB-lite"/>
    </source>
</evidence>
<evidence type="ECO:0000256" key="2">
    <source>
        <dbReference type="ARBA" id="ARBA00004141"/>
    </source>
</evidence>
<feature type="transmembrane region" description="Helical" evidence="14">
    <location>
        <begin position="777"/>
        <end position="797"/>
    </location>
</feature>
<feature type="region of interest" description="Disordered" evidence="13">
    <location>
        <begin position="622"/>
        <end position="646"/>
    </location>
</feature>